<feature type="transmembrane region" description="Helical" evidence="1">
    <location>
        <begin position="31"/>
        <end position="51"/>
    </location>
</feature>
<keyword evidence="1" id="KW-0472">Membrane</keyword>
<dbReference type="KEGG" id="fgg:FSB75_02015"/>
<keyword evidence="3" id="KW-1185">Reference proteome</keyword>
<organism evidence="2 3">
    <name type="scientific">Flavisolibacter ginsenosidimutans</name>
    <dbReference type="NCBI Taxonomy" id="661481"/>
    <lineage>
        <taxon>Bacteria</taxon>
        <taxon>Pseudomonadati</taxon>
        <taxon>Bacteroidota</taxon>
        <taxon>Chitinophagia</taxon>
        <taxon>Chitinophagales</taxon>
        <taxon>Chitinophagaceae</taxon>
        <taxon>Flavisolibacter</taxon>
    </lineage>
</organism>
<proteinExistence type="predicted"/>
<feature type="transmembrane region" description="Helical" evidence="1">
    <location>
        <begin position="7"/>
        <end position="25"/>
    </location>
</feature>
<dbReference type="AlphaFoldDB" id="A0A5B8UDT0"/>
<keyword evidence="1" id="KW-0812">Transmembrane</keyword>
<name>A0A5B8UDT0_9BACT</name>
<evidence type="ECO:0000313" key="3">
    <source>
        <dbReference type="Proteomes" id="UP000321204"/>
    </source>
</evidence>
<accession>A0A5B8UDT0</accession>
<dbReference type="Proteomes" id="UP000321204">
    <property type="component" value="Chromosome"/>
</dbReference>
<keyword evidence="1" id="KW-1133">Transmembrane helix</keyword>
<evidence type="ECO:0000256" key="1">
    <source>
        <dbReference type="SAM" id="Phobius"/>
    </source>
</evidence>
<dbReference type="RefSeq" id="WP_146781978.1">
    <property type="nucleotide sequence ID" value="NZ_BAABIO010000006.1"/>
</dbReference>
<gene>
    <name evidence="2" type="ORF">FSB75_02015</name>
</gene>
<reference evidence="2 3" key="1">
    <citation type="journal article" date="2015" name="Int. J. Syst. Evol. Microbiol.">
        <title>Flavisolibacter ginsenosidimutans sp. nov., with ginsenoside-converting activity isolated from soil used for cultivating ginseng.</title>
        <authorList>
            <person name="Zhao Y."/>
            <person name="Liu Q."/>
            <person name="Kang M.S."/>
            <person name="Jin F."/>
            <person name="Yu H."/>
            <person name="Im W.T."/>
        </authorList>
    </citation>
    <scope>NUCLEOTIDE SEQUENCE [LARGE SCALE GENOMIC DNA]</scope>
    <source>
        <strain evidence="2 3">Gsoil 636</strain>
    </source>
</reference>
<evidence type="ECO:0000313" key="2">
    <source>
        <dbReference type="EMBL" id="QEC54724.1"/>
    </source>
</evidence>
<dbReference type="OrthoDB" id="9987121at2"/>
<protein>
    <submittedName>
        <fullName evidence="2">Uncharacterized protein</fullName>
    </submittedName>
</protein>
<sequence>MKDRLHLFVIFTLLEISLSALYYLLVQRIDSTLFIGAVLYAGAMTANYFSYRTAVYQKRRKEMLDALP</sequence>
<dbReference type="EMBL" id="CP042433">
    <property type="protein sequence ID" value="QEC54724.1"/>
    <property type="molecule type" value="Genomic_DNA"/>
</dbReference>